<comment type="caution">
    <text evidence="4">The sequence shown here is derived from an EMBL/GenBank/DDBJ whole genome shotgun (WGS) entry which is preliminary data.</text>
</comment>
<dbReference type="Gene3D" id="3.30.450.380">
    <property type="match status" value="1"/>
</dbReference>
<dbReference type="InterPro" id="IPR001482">
    <property type="entry name" value="T2SS/T4SS_dom"/>
</dbReference>
<evidence type="ECO:0000313" key="5">
    <source>
        <dbReference type="Proteomes" id="UP001596524"/>
    </source>
</evidence>
<dbReference type="SUPFAM" id="SSF52540">
    <property type="entry name" value="P-loop containing nucleoside triphosphate hydrolases"/>
    <property type="match status" value="1"/>
</dbReference>
<dbReference type="InterPro" id="IPR027417">
    <property type="entry name" value="P-loop_NTPase"/>
</dbReference>
<dbReference type="Proteomes" id="UP001596524">
    <property type="component" value="Unassembled WGS sequence"/>
</dbReference>
<dbReference type="CDD" id="cd01130">
    <property type="entry name" value="VirB11-like_ATPase"/>
    <property type="match status" value="1"/>
</dbReference>
<feature type="compositionally biased region" description="Polar residues" evidence="2">
    <location>
        <begin position="18"/>
        <end position="34"/>
    </location>
</feature>
<proteinExistence type="inferred from homology"/>
<evidence type="ECO:0000259" key="3">
    <source>
        <dbReference type="PROSITE" id="PS00662"/>
    </source>
</evidence>
<organism evidence="4 5">
    <name type="scientific">Nocardioides astragali</name>
    <dbReference type="NCBI Taxonomy" id="1776736"/>
    <lineage>
        <taxon>Bacteria</taxon>
        <taxon>Bacillati</taxon>
        <taxon>Actinomycetota</taxon>
        <taxon>Actinomycetes</taxon>
        <taxon>Propionibacteriales</taxon>
        <taxon>Nocardioidaceae</taxon>
        <taxon>Nocardioides</taxon>
    </lineage>
</organism>
<keyword evidence="5" id="KW-1185">Reference proteome</keyword>
<evidence type="ECO:0000313" key="4">
    <source>
        <dbReference type="EMBL" id="MFC7361677.1"/>
    </source>
</evidence>
<name>A0ABW2N6M1_9ACTN</name>
<dbReference type="RefSeq" id="WP_255891261.1">
    <property type="nucleotide sequence ID" value="NZ_JAFMZM010000004.1"/>
</dbReference>
<protein>
    <submittedName>
        <fullName evidence="4">CpaF family protein</fullName>
    </submittedName>
</protein>
<feature type="region of interest" description="Disordered" evidence="2">
    <location>
        <begin position="1"/>
        <end position="42"/>
    </location>
</feature>
<reference evidence="5" key="1">
    <citation type="journal article" date="2019" name="Int. J. Syst. Evol. Microbiol.">
        <title>The Global Catalogue of Microorganisms (GCM) 10K type strain sequencing project: providing services to taxonomists for standard genome sequencing and annotation.</title>
        <authorList>
            <consortium name="The Broad Institute Genomics Platform"/>
            <consortium name="The Broad Institute Genome Sequencing Center for Infectious Disease"/>
            <person name="Wu L."/>
            <person name="Ma J."/>
        </authorList>
    </citation>
    <scope>NUCLEOTIDE SEQUENCE [LARGE SCALE GENOMIC DNA]</scope>
    <source>
        <strain evidence="5">FCH27</strain>
    </source>
</reference>
<dbReference type="EMBL" id="JBHTCH010000017">
    <property type="protein sequence ID" value="MFC7361677.1"/>
    <property type="molecule type" value="Genomic_DNA"/>
</dbReference>
<evidence type="ECO:0000256" key="1">
    <source>
        <dbReference type="ARBA" id="ARBA00006611"/>
    </source>
</evidence>
<dbReference type="PROSITE" id="PS00662">
    <property type="entry name" value="T2SP_E"/>
    <property type="match status" value="1"/>
</dbReference>
<dbReference type="Gene3D" id="3.40.50.300">
    <property type="entry name" value="P-loop containing nucleotide triphosphate hydrolases"/>
    <property type="match status" value="1"/>
</dbReference>
<accession>A0ABW2N6M1</accession>
<dbReference type="InterPro" id="IPR050921">
    <property type="entry name" value="T4SS_GSP_E_ATPase"/>
</dbReference>
<evidence type="ECO:0000256" key="2">
    <source>
        <dbReference type="SAM" id="MobiDB-lite"/>
    </source>
</evidence>
<gene>
    <name evidence="4" type="ORF">ACFQO6_15485</name>
</gene>
<comment type="similarity">
    <text evidence="1">Belongs to the GSP E family.</text>
</comment>
<dbReference type="PANTHER" id="PTHR30486">
    <property type="entry name" value="TWITCHING MOTILITY PROTEIN PILT"/>
    <property type="match status" value="1"/>
</dbReference>
<dbReference type="PANTHER" id="PTHR30486:SF15">
    <property type="entry name" value="TYPE II_IV SECRETION SYSTEM ATPASE"/>
    <property type="match status" value="1"/>
</dbReference>
<dbReference type="Pfam" id="PF00437">
    <property type="entry name" value="T2SSE"/>
    <property type="match status" value="1"/>
</dbReference>
<sequence length="468" mass="50818">MGLTDRLAAAQRARTESPDPSQEKSPATAPSSTVPKKPAKVARDPFEDVKRVVHAQLVASLGPKLYDVHMTQSELESNVRLALQGAVAATDVVMSGADRTRITQEISDDILGYGPLEPLLRDGELSEVMVNAYDSIYIERNGKLVKTGTSFSDEAHLRRTIDKIVGKIGRRVDEASPMVDARLPDGSRVNAIIPPLALDGSKLTIRKFSEDPYTVQDLINFGSLTQSSANLLEACVKGRLNILVSGGTGAGKTTTLNVLSSFIPDDERIVTIEDAAELRLGQDHVLRLESRPPNIEGKGAVLIRDLVKNSLRMRPDRIVVGEIRDAAALDMLQAMNTGHDGSISTLHANTPRDALSRLETMVLMAGMDLPVRAIREQVSSAVDLIIQQTRLKDGTRRITAVTEIVGMEGDIITTQDVFVFDFSAGVDEHGKFQGELISTGLRPRFLERLADHGVHVDPAVFATRGSVR</sequence>
<feature type="domain" description="Bacterial type II secretion system protein E" evidence="3">
    <location>
        <begin position="311"/>
        <end position="325"/>
    </location>
</feature>